<gene>
    <name evidence="2" type="ORF">P175DRAFT_0557097</name>
</gene>
<proteinExistence type="predicted"/>
<dbReference type="AlphaFoldDB" id="A0A2T5M0W1"/>
<comment type="caution">
    <text evidence="2">The sequence shown here is derived from an EMBL/GenBank/DDBJ whole genome shotgun (WGS) entry which is preliminary data.</text>
</comment>
<reference evidence="2 3" key="1">
    <citation type="journal article" date="2018" name="Proc. Natl. Acad. Sci. U.S.A.">
        <title>Linking secondary metabolites to gene clusters through genome sequencing of six diverse Aspergillus species.</title>
        <authorList>
            <person name="Kaerboelling I."/>
            <person name="Vesth T.C."/>
            <person name="Frisvad J.C."/>
            <person name="Nybo J.L."/>
            <person name="Theobald S."/>
            <person name="Kuo A."/>
            <person name="Bowyer P."/>
            <person name="Matsuda Y."/>
            <person name="Mondo S."/>
            <person name="Lyhne E.K."/>
            <person name="Kogle M.E."/>
            <person name="Clum A."/>
            <person name="Lipzen A."/>
            <person name="Salamov A."/>
            <person name="Ngan C.Y."/>
            <person name="Daum C."/>
            <person name="Chiniquy J."/>
            <person name="Barry K."/>
            <person name="LaButti K."/>
            <person name="Haridas S."/>
            <person name="Simmons B.A."/>
            <person name="Magnuson J.K."/>
            <person name="Mortensen U.H."/>
            <person name="Larsen T.O."/>
            <person name="Grigoriev I.V."/>
            <person name="Baker S.E."/>
            <person name="Andersen M.R."/>
        </authorList>
    </citation>
    <scope>NUCLEOTIDE SEQUENCE [LARGE SCALE GENOMIC DNA]</scope>
    <source>
        <strain evidence="2 3">IBT 24754</strain>
    </source>
</reference>
<protein>
    <recommendedName>
        <fullName evidence="4">F-box domain-containing protein</fullName>
    </recommendedName>
</protein>
<dbReference type="VEuPathDB" id="FungiDB:P175DRAFT_0557097"/>
<accession>A0A2T5M0W1</accession>
<organism evidence="2 3">
    <name type="scientific">Aspergillus ochraceoroseus IBT 24754</name>
    <dbReference type="NCBI Taxonomy" id="1392256"/>
    <lineage>
        <taxon>Eukaryota</taxon>
        <taxon>Fungi</taxon>
        <taxon>Dikarya</taxon>
        <taxon>Ascomycota</taxon>
        <taxon>Pezizomycotina</taxon>
        <taxon>Eurotiomycetes</taxon>
        <taxon>Eurotiomycetidae</taxon>
        <taxon>Eurotiales</taxon>
        <taxon>Aspergillaceae</taxon>
        <taxon>Aspergillus</taxon>
        <taxon>Aspergillus subgen. Nidulantes</taxon>
    </lineage>
</organism>
<dbReference type="Proteomes" id="UP000244073">
    <property type="component" value="Unassembled WGS sequence"/>
</dbReference>
<evidence type="ECO:0000313" key="2">
    <source>
        <dbReference type="EMBL" id="PTU22171.1"/>
    </source>
</evidence>
<evidence type="ECO:0000313" key="3">
    <source>
        <dbReference type="Proteomes" id="UP000244073"/>
    </source>
</evidence>
<dbReference type="GeneID" id="63817628"/>
<keyword evidence="1" id="KW-0812">Transmembrane</keyword>
<feature type="transmembrane region" description="Helical" evidence="1">
    <location>
        <begin position="5"/>
        <end position="22"/>
    </location>
</feature>
<dbReference type="SUPFAM" id="SSF81383">
    <property type="entry name" value="F-box domain"/>
    <property type="match status" value="1"/>
</dbReference>
<evidence type="ECO:0008006" key="4">
    <source>
        <dbReference type="Google" id="ProtNLM"/>
    </source>
</evidence>
<sequence>MDICWLLPSFALEVFFFILLLSERNLSVFFRMFRSLLCILAVEKLLIHYERFKDEWRTASQKVFDITELLEAILLETDMRTLLTSAQRVSRRWHALIQDSSALQMMLFFRPAQAKGAWESQRRKTNPLIKEFLWDGLFRRQPTRYYGELMRDFSRMHAKTERMYLRKQASWKRMLLHQPPTVRLGFVETNNPHFPNGNALVFSQVKLTPENDGDFVRLDTLYRGIKRGLLWPELEPLMFRPIPITQVLLRREQRDILSSKYLVENDVVFLVDRYDPLREERAAPSGQHEQFQCWINTLGPSQVVRKPSWELFF</sequence>
<keyword evidence="1" id="KW-0472">Membrane</keyword>
<name>A0A2T5M0W1_9EURO</name>
<dbReference type="InterPro" id="IPR036047">
    <property type="entry name" value="F-box-like_dom_sf"/>
</dbReference>
<dbReference type="RefSeq" id="XP_040753563.1">
    <property type="nucleotide sequence ID" value="XM_040900744.1"/>
</dbReference>
<evidence type="ECO:0000256" key="1">
    <source>
        <dbReference type="SAM" id="Phobius"/>
    </source>
</evidence>
<dbReference type="EMBL" id="MSFN02000003">
    <property type="protein sequence ID" value="PTU22171.1"/>
    <property type="molecule type" value="Genomic_DNA"/>
</dbReference>
<dbReference type="OrthoDB" id="3800738at2759"/>
<keyword evidence="1" id="KW-1133">Transmembrane helix</keyword>